<dbReference type="EMBL" id="KN831784">
    <property type="protein sequence ID" value="KIM39720.1"/>
    <property type="molecule type" value="Genomic_DNA"/>
</dbReference>
<name>A0A0C3BSS5_HEBCY</name>
<dbReference type="HOGENOM" id="CLU_1865367_0_0_1"/>
<proteinExistence type="predicted"/>
<organism evidence="1 2">
    <name type="scientific">Hebeloma cylindrosporum</name>
    <dbReference type="NCBI Taxonomy" id="76867"/>
    <lineage>
        <taxon>Eukaryota</taxon>
        <taxon>Fungi</taxon>
        <taxon>Dikarya</taxon>
        <taxon>Basidiomycota</taxon>
        <taxon>Agaricomycotina</taxon>
        <taxon>Agaricomycetes</taxon>
        <taxon>Agaricomycetidae</taxon>
        <taxon>Agaricales</taxon>
        <taxon>Agaricineae</taxon>
        <taxon>Hymenogastraceae</taxon>
        <taxon>Hebeloma</taxon>
    </lineage>
</organism>
<keyword evidence="2" id="KW-1185">Reference proteome</keyword>
<evidence type="ECO:0000313" key="1">
    <source>
        <dbReference type="EMBL" id="KIM39720.1"/>
    </source>
</evidence>
<sequence length="137" mass="15819">MIIVTYIPTPPSYSVVRQTMRQAFAWYSLLEKSEPGIPPNASAKLHQNVSKFTSKKMLRCSRCGIRNEGCPIGKVQIISPKAKDHIISWGCQEERSQEKPPEIWVKKIWKSQSDNRCILVNHVILERFNKEKALLHF</sequence>
<reference evidence="1 2" key="1">
    <citation type="submission" date="2014-04" db="EMBL/GenBank/DDBJ databases">
        <authorList>
            <consortium name="DOE Joint Genome Institute"/>
            <person name="Kuo A."/>
            <person name="Gay G."/>
            <person name="Dore J."/>
            <person name="Kohler A."/>
            <person name="Nagy L.G."/>
            <person name="Floudas D."/>
            <person name="Copeland A."/>
            <person name="Barry K.W."/>
            <person name="Cichocki N."/>
            <person name="Veneault-Fourrey C."/>
            <person name="LaButti K."/>
            <person name="Lindquist E.A."/>
            <person name="Lipzen A."/>
            <person name="Lundell T."/>
            <person name="Morin E."/>
            <person name="Murat C."/>
            <person name="Sun H."/>
            <person name="Tunlid A."/>
            <person name="Henrissat B."/>
            <person name="Grigoriev I.V."/>
            <person name="Hibbett D.S."/>
            <person name="Martin F."/>
            <person name="Nordberg H.P."/>
            <person name="Cantor M.N."/>
            <person name="Hua S.X."/>
        </authorList>
    </citation>
    <scope>NUCLEOTIDE SEQUENCE [LARGE SCALE GENOMIC DNA]</scope>
    <source>
        <strain evidence="2">h7</strain>
    </source>
</reference>
<gene>
    <name evidence="1" type="ORF">M413DRAFT_180529</name>
</gene>
<dbReference type="AlphaFoldDB" id="A0A0C3BSS5"/>
<dbReference type="Proteomes" id="UP000053424">
    <property type="component" value="Unassembled WGS sequence"/>
</dbReference>
<evidence type="ECO:0000313" key="2">
    <source>
        <dbReference type="Proteomes" id="UP000053424"/>
    </source>
</evidence>
<accession>A0A0C3BSS5</accession>
<reference evidence="2" key="2">
    <citation type="submission" date="2015-01" db="EMBL/GenBank/DDBJ databases">
        <title>Evolutionary Origins and Diversification of the Mycorrhizal Mutualists.</title>
        <authorList>
            <consortium name="DOE Joint Genome Institute"/>
            <consortium name="Mycorrhizal Genomics Consortium"/>
            <person name="Kohler A."/>
            <person name="Kuo A."/>
            <person name="Nagy L.G."/>
            <person name="Floudas D."/>
            <person name="Copeland A."/>
            <person name="Barry K.W."/>
            <person name="Cichocki N."/>
            <person name="Veneault-Fourrey C."/>
            <person name="LaButti K."/>
            <person name="Lindquist E.A."/>
            <person name="Lipzen A."/>
            <person name="Lundell T."/>
            <person name="Morin E."/>
            <person name="Murat C."/>
            <person name="Riley R."/>
            <person name="Ohm R."/>
            <person name="Sun H."/>
            <person name="Tunlid A."/>
            <person name="Henrissat B."/>
            <person name="Grigoriev I.V."/>
            <person name="Hibbett D.S."/>
            <person name="Martin F."/>
        </authorList>
    </citation>
    <scope>NUCLEOTIDE SEQUENCE [LARGE SCALE GENOMIC DNA]</scope>
    <source>
        <strain evidence="2">h7</strain>
    </source>
</reference>
<protein>
    <submittedName>
        <fullName evidence="1">Uncharacterized protein</fullName>
    </submittedName>
</protein>